<accession>A0A397XTU8</accession>
<organism evidence="2 3">
    <name type="scientific">Brassica campestris</name>
    <name type="common">Field mustard</name>
    <dbReference type="NCBI Taxonomy" id="3711"/>
    <lineage>
        <taxon>Eukaryota</taxon>
        <taxon>Viridiplantae</taxon>
        <taxon>Streptophyta</taxon>
        <taxon>Embryophyta</taxon>
        <taxon>Tracheophyta</taxon>
        <taxon>Spermatophyta</taxon>
        <taxon>Magnoliopsida</taxon>
        <taxon>eudicotyledons</taxon>
        <taxon>Gunneridae</taxon>
        <taxon>Pentapetalae</taxon>
        <taxon>rosids</taxon>
        <taxon>malvids</taxon>
        <taxon>Brassicales</taxon>
        <taxon>Brassicaceae</taxon>
        <taxon>Brassiceae</taxon>
        <taxon>Brassica</taxon>
    </lineage>
</organism>
<reference evidence="2 3" key="1">
    <citation type="submission" date="2018-06" db="EMBL/GenBank/DDBJ databases">
        <title>WGS assembly of Brassica rapa FPsc.</title>
        <authorList>
            <person name="Bowman J."/>
            <person name="Kohchi T."/>
            <person name="Yamato K."/>
            <person name="Jenkins J."/>
            <person name="Shu S."/>
            <person name="Ishizaki K."/>
            <person name="Yamaoka S."/>
            <person name="Nishihama R."/>
            <person name="Nakamura Y."/>
            <person name="Berger F."/>
            <person name="Adam C."/>
            <person name="Aki S."/>
            <person name="Althoff F."/>
            <person name="Araki T."/>
            <person name="Arteaga-Vazquez M."/>
            <person name="Balasubrmanian S."/>
            <person name="Bauer D."/>
            <person name="Boehm C."/>
            <person name="Briginshaw L."/>
            <person name="Caballero-Perez J."/>
            <person name="Catarino B."/>
            <person name="Chen F."/>
            <person name="Chiyoda S."/>
            <person name="Chovatia M."/>
            <person name="Davies K."/>
            <person name="Delmans M."/>
            <person name="Demura T."/>
            <person name="Dierschke T."/>
            <person name="Dolan L."/>
            <person name="Dorantes-Acosta A."/>
            <person name="Eklund D."/>
            <person name="Florent S."/>
            <person name="Flores-Sandoval E."/>
            <person name="Fujiyama A."/>
            <person name="Fukuzawa H."/>
            <person name="Galik B."/>
            <person name="Grimanelli D."/>
            <person name="Grimwood J."/>
            <person name="Grossniklaus U."/>
            <person name="Hamada T."/>
            <person name="Haseloff J."/>
            <person name="Hetherington A."/>
            <person name="Higo A."/>
            <person name="Hirakawa Y."/>
            <person name="Hundley H."/>
            <person name="Ikeda Y."/>
            <person name="Inoue K."/>
            <person name="Inoue S."/>
            <person name="Ishida S."/>
            <person name="Jia Q."/>
            <person name="Kakita M."/>
            <person name="Kanazawa T."/>
            <person name="Kawai Y."/>
            <person name="Kawashima T."/>
            <person name="Kennedy M."/>
            <person name="Kinose K."/>
            <person name="Kinoshita T."/>
            <person name="Kohara Y."/>
            <person name="Koide E."/>
            <person name="Komatsu K."/>
            <person name="Kopischke S."/>
            <person name="Kubo M."/>
            <person name="Kyozuka J."/>
            <person name="Lagercrantz U."/>
            <person name="Lin S."/>
            <person name="Lindquist E."/>
            <person name="Lipzen A."/>
            <person name="Lu C."/>
            <person name="Luna E."/>
            <person name="Martienssen R."/>
            <person name="Minamino N."/>
            <person name="Mizutani M."/>
            <person name="Mizutani M."/>
            <person name="Mochizuki N."/>
            <person name="Monte I."/>
            <person name="Mosher R."/>
            <person name="Nagasaki H."/>
            <person name="Nakagami H."/>
            <person name="Naramoto S."/>
            <person name="Nishitani K."/>
            <person name="Ohtani M."/>
            <person name="Okamoto T."/>
            <person name="Okumura M."/>
            <person name="Phillips J."/>
            <person name="Pollak B."/>
            <person name="Reinders A."/>
            <person name="Roevekamp M."/>
            <person name="Sano R."/>
            <person name="Sawa S."/>
            <person name="Schmid M."/>
            <person name="Shirakawa M."/>
            <person name="Solano R."/>
            <person name="Spunde A."/>
            <person name="Suetsugu N."/>
            <person name="Sugano S."/>
            <person name="Sugiyama A."/>
            <person name="Sun R."/>
            <person name="Suzuki Y."/>
            <person name="Takenaka M."/>
            <person name="Takezawa D."/>
            <person name="Tomogane H."/>
            <person name="Tsuzuki M."/>
            <person name="Ueda T."/>
            <person name="Umeda M."/>
            <person name="Ward J."/>
            <person name="Watanabe Y."/>
            <person name="Yazaki K."/>
            <person name="Yokoyama R."/>
            <person name="Yoshitake Y."/>
            <person name="Yotsui I."/>
            <person name="Zachgo S."/>
            <person name="Schmutz J."/>
        </authorList>
    </citation>
    <scope>NUCLEOTIDE SEQUENCE [LARGE SCALE GENOMIC DNA]</scope>
    <source>
        <strain evidence="3">cv. B-3</strain>
    </source>
</reference>
<dbReference type="EMBL" id="CM010636">
    <property type="protein sequence ID" value="RID44487.1"/>
    <property type="molecule type" value="Genomic_DNA"/>
</dbReference>
<evidence type="ECO:0000313" key="2">
    <source>
        <dbReference type="EMBL" id="RID44487.1"/>
    </source>
</evidence>
<feature type="compositionally biased region" description="Low complexity" evidence="1">
    <location>
        <begin position="74"/>
        <end position="91"/>
    </location>
</feature>
<gene>
    <name evidence="2" type="ORF">BRARA_I01275</name>
</gene>
<evidence type="ECO:0000313" key="3">
    <source>
        <dbReference type="Proteomes" id="UP000264353"/>
    </source>
</evidence>
<name>A0A397XTU8_BRACM</name>
<protein>
    <submittedName>
        <fullName evidence="2">Uncharacterized protein</fullName>
    </submittedName>
</protein>
<sequence length="278" mass="29137">MDARFHNTGFAANSSPNVFNILGRSLHVQEVEEAADTTLRLDSLASNTKGIKRKWNLFNGSKGQEADSLLSLRLGHSSSSSDSKGSSPTDSMTLSSPKEIEEASSSMDLDLDFTLHLGNDKPANLKMKGLQAPSPIFDLELSLSGGGGGSCQSEITAVQQQQANQYPTLADMLRATNEGSTSCGGWRPGFASSPALQASSSKETSSFLAHAPKKIIIPAADLSSSSATTTTTPISSGTFTSDLAQQLKPQVHGGSLIMAMLAGREGGSGSSNLPKRWM</sequence>
<dbReference type="AlphaFoldDB" id="A0A397XTU8"/>
<dbReference type="Proteomes" id="UP000264353">
    <property type="component" value="Chromosome A9"/>
</dbReference>
<feature type="region of interest" description="Disordered" evidence="1">
    <location>
        <begin position="74"/>
        <end position="103"/>
    </location>
</feature>
<proteinExistence type="predicted"/>
<evidence type="ECO:0000256" key="1">
    <source>
        <dbReference type="SAM" id="MobiDB-lite"/>
    </source>
</evidence>